<evidence type="ECO:0000259" key="16">
    <source>
        <dbReference type="Pfam" id="PF00912"/>
    </source>
</evidence>
<dbReference type="EMBL" id="BSTX01000001">
    <property type="protein sequence ID" value="GLZ76613.1"/>
    <property type="molecule type" value="Genomic_DNA"/>
</dbReference>
<dbReference type="GO" id="GO:0008658">
    <property type="term" value="F:penicillin binding"/>
    <property type="evidence" value="ECO:0007669"/>
    <property type="project" value="InterPro"/>
</dbReference>
<keyword evidence="3" id="KW-0121">Carboxypeptidase</keyword>
<keyword evidence="7" id="KW-0378">Hydrolase</keyword>
<keyword evidence="4" id="KW-0645">Protease</keyword>
<evidence type="ECO:0000256" key="9">
    <source>
        <dbReference type="ARBA" id="ARBA00022984"/>
    </source>
</evidence>
<dbReference type="GO" id="GO:0071555">
    <property type="term" value="P:cell wall organization"/>
    <property type="evidence" value="ECO:0007669"/>
    <property type="project" value="UniProtKB-KW"/>
</dbReference>
<dbReference type="Gene3D" id="3.40.710.10">
    <property type="entry name" value="DD-peptidase/beta-lactamase superfamily"/>
    <property type="match status" value="1"/>
</dbReference>
<dbReference type="RefSeq" id="WP_285661780.1">
    <property type="nucleotide sequence ID" value="NZ_BSTX01000001.1"/>
</dbReference>
<protein>
    <submittedName>
        <fullName evidence="17">Penicillin-binding protein</fullName>
    </submittedName>
</protein>
<evidence type="ECO:0000256" key="12">
    <source>
        <dbReference type="ARBA" id="ARBA00034000"/>
    </source>
</evidence>
<dbReference type="InterPro" id="IPR012338">
    <property type="entry name" value="Beta-lactam/transpept-like"/>
</dbReference>
<evidence type="ECO:0000313" key="18">
    <source>
        <dbReference type="Proteomes" id="UP001165079"/>
    </source>
</evidence>
<evidence type="ECO:0000256" key="10">
    <source>
        <dbReference type="ARBA" id="ARBA00023268"/>
    </source>
</evidence>
<dbReference type="Gene3D" id="1.10.3810.10">
    <property type="entry name" value="Biosynthetic peptidoglycan transglycosylase-like"/>
    <property type="match status" value="1"/>
</dbReference>
<dbReference type="SUPFAM" id="SSF53955">
    <property type="entry name" value="Lysozyme-like"/>
    <property type="match status" value="1"/>
</dbReference>
<dbReference type="GO" id="GO:0008955">
    <property type="term" value="F:peptidoglycan glycosyltransferase activity"/>
    <property type="evidence" value="ECO:0007669"/>
    <property type="project" value="UniProtKB-EC"/>
</dbReference>
<dbReference type="InterPro" id="IPR001460">
    <property type="entry name" value="PCN-bd_Tpept"/>
</dbReference>
<comment type="catalytic activity">
    <reaction evidence="12">
        <text>Preferential cleavage: (Ac)2-L-Lys-D-Ala-|-D-Ala. Also transpeptidation of peptidyl-alanyl moieties that are N-acyl substituents of D-alanine.</text>
        <dbReference type="EC" id="3.4.16.4"/>
    </reaction>
</comment>
<comment type="catalytic activity">
    <reaction evidence="13">
        <text>[GlcNAc-(1-&gt;4)-Mur2Ac(oyl-L-Ala-gamma-D-Glu-L-Lys-D-Ala-D-Ala)](n)-di-trans,octa-cis-undecaprenyl diphosphate + beta-D-GlcNAc-(1-&gt;4)-Mur2Ac(oyl-L-Ala-gamma-D-Glu-L-Lys-D-Ala-D-Ala)-di-trans,octa-cis-undecaprenyl diphosphate = [GlcNAc-(1-&gt;4)-Mur2Ac(oyl-L-Ala-gamma-D-Glu-L-Lys-D-Ala-D-Ala)](n+1)-di-trans,octa-cis-undecaprenyl diphosphate + di-trans,octa-cis-undecaprenyl diphosphate + H(+)</text>
        <dbReference type="Rhea" id="RHEA:23708"/>
        <dbReference type="Rhea" id="RHEA-COMP:9602"/>
        <dbReference type="Rhea" id="RHEA-COMP:9603"/>
        <dbReference type="ChEBI" id="CHEBI:15378"/>
        <dbReference type="ChEBI" id="CHEBI:58405"/>
        <dbReference type="ChEBI" id="CHEBI:60033"/>
        <dbReference type="ChEBI" id="CHEBI:78435"/>
        <dbReference type="EC" id="2.4.99.28"/>
    </reaction>
</comment>
<dbReference type="InterPro" id="IPR050396">
    <property type="entry name" value="Glycosyltr_51/Transpeptidase"/>
</dbReference>
<name>A0A9W6W850_9ACTN</name>
<dbReference type="Proteomes" id="UP001165079">
    <property type="component" value="Unassembled WGS sequence"/>
</dbReference>
<keyword evidence="6" id="KW-0808">Transferase</keyword>
<evidence type="ECO:0000256" key="2">
    <source>
        <dbReference type="ARBA" id="ARBA00007739"/>
    </source>
</evidence>
<dbReference type="SUPFAM" id="SSF56601">
    <property type="entry name" value="beta-lactamase/transpeptidase-like"/>
    <property type="match status" value="1"/>
</dbReference>
<evidence type="ECO:0000256" key="3">
    <source>
        <dbReference type="ARBA" id="ARBA00022645"/>
    </source>
</evidence>
<dbReference type="InterPro" id="IPR036950">
    <property type="entry name" value="PBP_transglycosylase"/>
</dbReference>
<comment type="caution">
    <text evidence="17">The sequence shown here is derived from an EMBL/GenBank/DDBJ whole genome shotgun (WGS) entry which is preliminary data.</text>
</comment>
<gene>
    <name evidence="17" type="ORF">Afil01_14200</name>
</gene>
<evidence type="ECO:0000256" key="11">
    <source>
        <dbReference type="ARBA" id="ARBA00023316"/>
    </source>
</evidence>
<dbReference type="Pfam" id="PF00905">
    <property type="entry name" value="Transpeptidase"/>
    <property type="match status" value="1"/>
</dbReference>
<evidence type="ECO:0000256" key="5">
    <source>
        <dbReference type="ARBA" id="ARBA00022676"/>
    </source>
</evidence>
<evidence type="ECO:0000256" key="13">
    <source>
        <dbReference type="ARBA" id="ARBA00049902"/>
    </source>
</evidence>
<dbReference type="PANTHER" id="PTHR32282">
    <property type="entry name" value="BINDING PROTEIN TRANSPEPTIDASE, PUTATIVE-RELATED"/>
    <property type="match status" value="1"/>
</dbReference>
<reference evidence="17" key="1">
    <citation type="submission" date="2023-03" db="EMBL/GenBank/DDBJ databases">
        <title>Actinorhabdospora filicis NBRC 111898.</title>
        <authorList>
            <person name="Ichikawa N."/>
            <person name="Sato H."/>
            <person name="Tonouchi N."/>
        </authorList>
    </citation>
    <scope>NUCLEOTIDE SEQUENCE</scope>
    <source>
        <strain evidence="17">NBRC 111898</strain>
    </source>
</reference>
<dbReference type="InterPro" id="IPR023346">
    <property type="entry name" value="Lysozyme-like_dom_sf"/>
</dbReference>
<evidence type="ECO:0000256" key="7">
    <source>
        <dbReference type="ARBA" id="ARBA00022801"/>
    </source>
</evidence>
<evidence type="ECO:0000256" key="14">
    <source>
        <dbReference type="SAM" id="MobiDB-lite"/>
    </source>
</evidence>
<dbReference type="GO" id="GO:0009252">
    <property type="term" value="P:peptidoglycan biosynthetic process"/>
    <property type="evidence" value="ECO:0007669"/>
    <property type="project" value="UniProtKB-KW"/>
</dbReference>
<feature type="compositionally biased region" description="Low complexity" evidence="14">
    <location>
        <begin position="734"/>
        <end position="750"/>
    </location>
</feature>
<comment type="similarity">
    <text evidence="2">In the N-terminal section; belongs to the glycosyltransferase 51 family.</text>
</comment>
<evidence type="ECO:0000313" key="17">
    <source>
        <dbReference type="EMBL" id="GLZ76613.1"/>
    </source>
</evidence>
<keyword evidence="10" id="KW-0511">Multifunctional enzyme</keyword>
<keyword evidence="18" id="KW-1185">Reference proteome</keyword>
<feature type="region of interest" description="Disordered" evidence="14">
    <location>
        <begin position="686"/>
        <end position="750"/>
    </location>
</feature>
<feature type="domain" description="Penicillin-binding protein transpeptidase" evidence="15">
    <location>
        <begin position="366"/>
        <end position="664"/>
    </location>
</feature>
<accession>A0A9W6W850</accession>
<evidence type="ECO:0000256" key="1">
    <source>
        <dbReference type="ARBA" id="ARBA00007090"/>
    </source>
</evidence>
<dbReference type="GO" id="GO:0009002">
    <property type="term" value="F:serine-type D-Ala-D-Ala carboxypeptidase activity"/>
    <property type="evidence" value="ECO:0007669"/>
    <property type="project" value="UniProtKB-EC"/>
</dbReference>
<keyword evidence="9" id="KW-0573">Peptidoglycan synthesis</keyword>
<dbReference type="PANTHER" id="PTHR32282:SF33">
    <property type="entry name" value="PEPTIDOGLYCAN GLYCOSYLTRANSFERASE"/>
    <property type="match status" value="1"/>
</dbReference>
<keyword evidence="8" id="KW-0133">Cell shape</keyword>
<proteinExistence type="inferred from homology"/>
<sequence length="750" mass="78120">MGLYVSSRERTSPGKAVLTLLATGLIGGLVVALAMLPLVGGTGLASKAGADAFTTTPADLKLPPPPRPSTLYASDGQTVIAKYFDQYRVDTAAGKIPKVMKDAIVAAEDQRFYEHNGVDPKGVLRSLVANLANGGVTQGASTLTMQYVRNALLYGADSPEQASSATDQTPARKLREARLALGIEKELDKDQILTNYLNITYFGHGAYGIGAAAWVYFGKTAPELDLDEAAMLAALVQAPSAYDPIAGDKAAATTRRNYVLDQMVKTGAIDAATATEAKAAGIETDPQDIPTGAGGVENPKWGFFSDYFTSWWKQQPDFGATPDERLNLLRRGGFKIVSSLDADLQKTADQAIAQQIGTDSPYALGTVLVEPKTGYVRTMAVNRLFSTDISKNGPNTGGSGKGTYPATTNPLLSGGGSVSGYQAGSTFKMFTMLAALDAGMPLDTMIYSPNKYKSKYYGGAGTSKCGEFYCPSNDSPSMTGNQTMWSGFGKSVNTYFIQLEERVGADKAVAMAEKMGLTWKTKPDKDQAANAVAWGSFTLGVADVTPLEMAAAYATIAGDGVYATPTPVVSIKDETGQDVEFNKPATRQVFSAEVARAATDAARCTTGYGAATGSCGGWSTAPGVSGSVGGPVAGKTGTTENNQAGWFAGFTPNLAAASFISDPDNPNHAVGSLSHMPTDVSAKVLGTGWRENPKGSFTPPTKLVGAKTNSPWNGGPEKPDTGGSTPPSNPPVNPSGTPTQGSSTGPGRRD</sequence>
<dbReference type="Pfam" id="PF00912">
    <property type="entry name" value="Transgly"/>
    <property type="match status" value="1"/>
</dbReference>
<feature type="domain" description="Glycosyl transferase family 51" evidence="16">
    <location>
        <begin position="79"/>
        <end position="263"/>
    </location>
</feature>
<dbReference type="GO" id="GO:0008360">
    <property type="term" value="P:regulation of cell shape"/>
    <property type="evidence" value="ECO:0007669"/>
    <property type="project" value="UniProtKB-KW"/>
</dbReference>
<organism evidence="17 18">
    <name type="scientific">Actinorhabdospora filicis</name>
    <dbReference type="NCBI Taxonomy" id="1785913"/>
    <lineage>
        <taxon>Bacteria</taxon>
        <taxon>Bacillati</taxon>
        <taxon>Actinomycetota</taxon>
        <taxon>Actinomycetes</taxon>
        <taxon>Micromonosporales</taxon>
        <taxon>Micromonosporaceae</taxon>
        <taxon>Actinorhabdospora</taxon>
    </lineage>
</organism>
<keyword evidence="5" id="KW-0328">Glycosyltransferase</keyword>
<dbReference type="FunFam" id="1.10.3810.10:FF:000001">
    <property type="entry name" value="Penicillin-binding protein 1A"/>
    <property type="match status" value="1"/>
</dbReference>
<evidence type="ECO:0000256" key="8">
    <source>
        <dbReference type="ARBA" id="ARBA00022960"/>
    </source>
</evidence>
<dbReference type="GO" id="GO:0006508">
    <property type="term" value="P:proteolysis"/>
    <property type="evidence" value="ECO:0007669"/>
    <property type="project" value="UniProtKB-KW"/>
</dbReference>
<dbReference type="InterPro" id="IPR001264">
    <property type="entry name" value="Glyco_trans_51"/>
</dbReference>
<evidence type="ECO:0000256" key="4">
    <source>
        <dbReference type="ARBA" id="ARBA00022670"/>
    </source>
</evidence>
<dbReference type="GO" id="GO:0030288">
    <property type="term" value="C:outer membrane-bounded periplasmic space"/>
    <property type="evidence" value="ECO:0007669"/>
    <property type="project" value="TreeGrafter"/>
</dbReference>
<keyword evidence="11" id="KW-0961">Cell wall biogenesis/degradation</keyword>
<evidence type="ECO:0000259" key="15">
    <source>
        <dbReference type="Pfam" id="PF00905"/>
    </source>
</evidence>
<comment type="similarity">
    <text evidence="1">In the C-terminal section; belongs to the transpeptidase family.</text>
</comment>
<evidence type="ECO:0000256" key="6">
    <source>
        <dbReference type="ARBA" id="ARBA00022679"/>
    </source>
</evidence>
<dbReference type="AlphaFoldDB" id="A0A9W6W850"/>